<dbReference type="Proteomes" id="UP000479190">
    <property type="component" value="Unassembled WGS sequence"/>
</dbReference>
<dbReference type="Pfam" id="PF00098">
    <property type="entry name" value="zf-CCHC"/>
    <property type="match status" value="1"/>
</dbReference>
<dbReference type="InterPro" id="IPR039537">
    <property type="entry name" value="Retrotran_Ty1/copia-like"/>
</dbReference>
<keyword evidence="4" id="KW-0378">Hydrolase</keyword>
<dbReference type="GO" id="GO:0004190">
    <property type="term" value="F:aspartic-type endopeptidase activity"/>
    <property type="evidence" value="ECO:0007669"/>
    <property type="project" value="UniProtKB-KW"/>
</dbReference>
<dbReference type="Pfam" id="PF22936">
    <property type="entry name" value="Pol_BBD"/>
    <property type="match status" value="1"/>
</dbReference>
<keyword evidence="1" id="KW-0645">Protease</keyword>
<evidence type="ECO:0000256" key="4">
    <source>
        <dbReference type="ARBA" id="ARBA00022801"/>
    </source>
</evidence>
<dbReference type="Gene3D" id="4.10.60.10">
    <property type="entry name" value="Zinc finger, CCHC-type"/>
    <property type="match status" value="1"/>
</dbReference>
<feature type="domain" description="Integrase catalytic" evidence="8">
    <location>
        <begin position="472"/>
        <end position="639"/>
    </location>
</feature>
<dbReference type="InterPro" id="IPR001584">
    <property type="entry name" value="Integrase_cat-core"/>
</dbReference>
<dbReference type="Gene3D" id="3.30.420.10">
    <property type="entry name" value="Ribonuclease H-like superfamily/Ribonuclease H"/>
    <property type="match status" value="1"/>
</dbReference>
<dbReference type="InterPro" id="IPR036691">
    <property type="entry name" value="Endo/exonu/phosph_ase_sf"/>
</dbReference>
<feature type="region of interest" description="Disordered" evidence="6">
    <location>
        <begin position="19"/>
        <end position="39"/>
    </location>
</feature>
<evidence type="ECO:0000256" key="5">
    <source>
        <dbReference type="PROSITE-ProRule" id="PRU00047"/>
    </source>
</evidence>
<keyword evidence="3" id="KW-0064">Aspartyl protease</keyword>
<dbReference type="InterPro" id="IPR054722">
    <property type="entry name" value="PolX-like_BBD"/>
</dbReference>
<keyword evidence="2" id="KW-0479">Metal-binding</keyword>
<evidence type="ECO:0000313" key="10">
    <source>
        <dbReference type="Proteomes" id="UP000479190"/>
    </source>
</evidence>
<dbReference type="GO" id="GO:0008270">
    <property type="term" value="F:zinc ion binding"/>
    <property type="evidence" value="ECO:0007669"/>
    <property type="project" value="UniProtKB-KW"/>
</dbReference>
<reference evidence="9 10" key="1">
    <citation type="submission" date="2020-02" db="EMBL/GenBank/DDBJ databases">
        <authorList>
            <person name="Ferguson B K."/>
        </authorList>
    </citation>
    <scope>NUCLEOTIDE SEQUENCE [LARGE SCALE GENOMIC DNA]</scope>
</reference>
<keyword evidence="5" id="KW-0863">Zinc-finger</keyword>
<accession>A0A6H5IXM2</accession>
<name>A0A6H5IXM2_9HYME</name>
<proteinExistence type="predicted"/>
<evidence type="ECO:0000313" key="9">
    <source>
        <dbReference type="EMBL" id="CAB0043093.1"/>
    </source>
</evidence>
<dbReference type="OrthoDB" id="8188638at2759"/>
<dbReference type="GO" id="GO:0003676">
    <property type="term" value="F:nucleic acid binding"/>
    <property type="evidence" value="ECO:0007669"/>
    <property type="project" value="InterPro"/>
</dbReference>
<dbReference type="Pfam" id="PF07727">
    <property type="entry name" value="RVT_2"/>
    <property type="match status" value="1"/>
</dbReference>
<feature type="compositionally biased region" description="Basic and acidic residues" evidence="6">
    <location>
        <begin position="758"/>
        <end position="776"/>
    </location>
</feature>
<dbReference type="InterPro" id="IPR001878">
    <property type="entry name" value="Znf_CCHC"/>
</dbReference>
<keyword evidence="5" id="KW-0862">Zinc</keyword>
<dbReference type="InterPro" id="IPR036875">
    <property type="entry name" value="Znf_CCHC_sf"/>
</dbReference>
<evidence type="ECO:0000256" key="3">
    <source>
        <dbReference type="ARBA" id="ARBA00022750"/>
    </source>
</evidence>
<dbReference type="SUPFAM" id="SSF56672">
    <property type="entry name" value="DNA/RNA polymerases"/>
    <property type="match status" value="1"/>
</dbReference>
<dbReference type="PANTHER" id="PTHR42648:SF28">
    <property type="entry name" value="TRANSPOSON-ENCODED PROTEIN WITH RIBONUCLEASE H-LIKE AND RETROVIRUS ZINC FINGER-LIKE DOMAINS"/>
    <property type="match status" value="1"/>
</dbReference>
<dbReference type="CDD" id="cd09272">
    <property type="entry name" value="RNase_HI_RT_Ty1"/>
    <property type="match status" value="1"/>
</dbReference>
<organism evidence="9 10">
    <name type="scientific">Trichogramma brassicae</name>
    <dbReference type="NCBI Taxonomy" id="86971"/>
    <lineage>
        <taxon>Eukaryota</taxon>
        <taxon>Metazoa</taxon>
        <taxon>Ecdysozoa</taxon>
        <taxon>Arthropoda</taxon>
        <taxon>Hexapoda</taxon>
        <taxon>Insecta</taxon>
        <taxon>Pterygota</taxon>
        <taxon>Neoptera</taxon>
        <taxon>Endopterygota</taxon>
        <taxon>Hymenoptera</taxon>
        <taxon>Apocrita</taxon>
        <taxon>Proctotrupomorpha</taxon>
        <taxon>Chalcidoidea</taxon>
        <taxon>Trichogrammatidae</taxon>
        <taxon>Trichogramma</taxon>
    </lineage>
</organism>
<dbReference type="InterPro" id="IPR036397">
    <property type="entry name" value="RNaseH_sf"/>
</dbReference>
<feature type="domain" description="CCHC-type" evidence="7">
    <location>
        <begin position="217"/>
        <end position="233"/>
    </location>
</feature>
<dbReference type="SUPFAM" id="SSF56219">
    <property type="entry name" value="DNase I-like"/>
    <property type="match status" value="1"/>
</dbReference>
<feature type="compositionally biased region" description="Polar residues" evidence="6">
    <location>
        <begin position="1711"/>
        <end position="1721"/>
    </location>
</feature>
<dbReference type="GO" id="GO:0015074">
    <property type="term" value="P:DNA integration"/>
    <property type="evidence" value="ECO:0007669"/>
    <property type="project" value="InterPro"/>
</dbReference>
<evidence type="ECO:0000256" key="1">
    <source>
        <dbReference type="ARBA" id="ARBA00022670"/>
    </source>
</evidence>
<dbReference type="InterPro" id="IPR043502">
    <property type="entry name" value="DNA/RNA_pol_sf"/>
</dbReference>
<dbReference type="PROSITE" id="PS50158">
    <property type="entry name" value="ZF_CCHC"/>
    <property type="match status" value="2"/>
</dbReference>
<feature type="region of interest" description="Disordered" evidence="6">
    <location>
        <begin position="1706"/>
        <end position="1729"/>
    </location>
</feature>
<evidence type="ECO:0000259" key="7">
    <source>
        <dbReference type="PROSITE" id="PS50158"/>
    </source>
</evidence>
<dbReference type="EMBL" id="CADCXV010001268">
    <property type="protein sequence ID" value="CAB0043093.1"/>
    <property type="molecule type" value="Genomic_DNA"/>
</dbReference>
<dbReference type="Pfam" id="PF25597">
    <property type="entry name" value="SH3_retrovirus"/>
    <property type="match status" value="1"/>
</dbReference>
<evidence type="ECO:0008006" key="11">
    <source>
        <dbReference type="Google" id="ProtNLM"/>
    </source>
</evidence>
<evidence type="ECO:0000256" key="2">
    <source>
        <dbReference type="ARBA" id="ARBA00022723"/>
    </source>
</evidence>
<dbReference type="InterPro" id="IPR012337">
    <property type="entry name" value="RNaseH-like_sf"/>
</dbReference>
<dbReference type="SMART" id="SM00343">
    <property type="entry name" value="ZnF_C2HC"/>
    <property type="match status" value="2"/>
</dbReference>
<keyword evidence="10" id="KW-1185">Reference proteome</keyword>
<feature type="compositionally biased region" description="Basic and acidic residues" evidence="6">
    <location>
        <begin position="29"/>
        <end position="39"/>
    </location>
</feature>
<dbReference type="GO" id="GO:0071897">
    <property type="term" value="P:DNA biosynthetic process"/>
    <property type="evidence" value="ECO:0007669"/>
    <property type="project" value="UniProtKB-ARBA"/>
</dbReference>
<dbReference type="InterPro" id="IPR013103">
    <property type="entry name" value="RVT_2"/>
</dbReference>
<gene>
    <name evidence="9" type="ORF">TBRA_LOCUS14681</name>
</gene>
<dbReference type="Pfam" id="PF00665">
    <property type="entry name" value="rve"/>
    <property type="match status" value="1"/>
</dbReference>
<dbReference type="SUPFAM" id="SSF53098">
    <property type="entry name" value="Ribonuclease H-like"/>
    <property type="match status" value="1"/>
</dbReference>
<dbReference type="GO" id="GO:0042575">
    <property type="term" value="C:DNA polymerase complex"/>
    <property type="evidence" value="ECO:0007669"/>
    <property type="project" value="UniProtKB-ARBA"/>
</dbReference>
<evidence type="ECO:0000259" key="8">
    <source>
        <dbReference type="PROSITE" id="PS50994"/>
    </source>
</evidence>
<dbReference type="InterPro" id="IPR057670">
    <property type="entry name" value="SH3_retrovirus"/>
</dbReference>
<dbReference type="PANTHER" id="PTHR42648">
    <property type="entry name" value="TRANSPOSASE, PUTATIVE-RELATED"/>
    <property type="match status" value="1"/>
</dbReference>
<dbReference type="Gene3D" id="3.60.10.10">
    <property type="entry name" value="Endonuclease/exonuclease/phosphatase"/>
    <property type="match status" value="1"/>
</dbReference>
<dbReference type="GO" id="GO:0006508">
    <property type="term" value="P:proteolysis"/>
    <property type="evidence" value="ECO:0007669"/>
    <property type="project" value="UniProtKB-KW"/>
</dbReference>
<dbReference type="SUPFAM" id="SSF57756">
    <property type="entry name" value="Retrovirus zinc finger-like domains"/>
    <property type="match status" value="1"/>
</dbReference>
<dbReference type="PROSITE" id="PS50994">
    <property type="entry name" value="INTEGRASE"/>
    <property type="match status" value="1"/>
</dbReference>
<dbReference type="Pfam" id="PF13976">
    <property type="entry name" value="gag_pre-integrs"/>
    <property type="match status" value="1"/>
</dbReference>
<feature type="compositionally biased region" description="Acidic residues" evidence="6">
    <location>
        <begin position="741"/>
        <end position="757"/>
    </location>
</feature>
<dbReference type="InterPro" id="IPR025724">
    <property type="entry name" value="GAG-pre-integrase_dom"/>
</dbReference>
<feature type="domain" description="CCHC-type" evidence="7">
    <location>
        <begin position="1360"/>
        <end position="1375"/>
    </location>
</feature>
<feature type="region of interest" description="Disordered" evidence="6">
    <location>
        <begin position="739"/>
        <end position="776"/>
    </location>
</feature>
<sequence length="1729" mass="194283">MRSRSSWAGQVNLQVVRKEHAGRATVPQRADDRIDEGIKENRRRRGSLWHPRRQRQEVRGGAITAGHGLRSVVEKSYYPASYTCPAPPYKAQSISREAQLTQPLQEYSVIKRVERTLEIEQNHDRHMPDLDRSSSVLDDPQQRRLGFRSAWNSVEPSRQTVEYLQQRLLEEESFLEGDIEEDAKALAATVRKGGKVGGASGAQKKKVSKQQHRKNVKCFSCNKKGHYARECTQKESSRSSTSNDEGNVALVVSINENSGSSNTQVSNETKQILAADVKDIWLTDSGASEHMTSRREWFVDYRPRKDGSTVSLGDDHEYEIVGVGTIIVKRLVNDEWRNGRIENVLHVPGMKKNLLSVGVCVKKGFDVLFKKNAIYIQMKNETYAFGILQSNNTYRMIMRVVNKTADKQANVATSLQCLHERLGHLNTRALKELVDKKLIRGVELSDRKNFFCESCQLGKSHRQPFVPRKEKIITKPGEFVHSDVSGPMSEESIGGARFFVTFIDDATNYRFIYFMKHKADVIEKFKEYERAVANKFGRPIKTLHSDNGREYVNSNMLQYMKDKGISFQTSAPYTPQQNGKAERSNRTDVECARTMLLSSNLPRSLWAEAVNCATYLLNGVLRSSQFSEITAYEAWTRKKPTLDHVRIFGANCFVNVPKIFTKKFDPRAKKAVLVGYDKDSKNYRVYDVESKRVSVSRDVVFSNMQTAKMDFEADDGLRISMNSGIEVDDQPLKLEQHNQEDEYDTADDLEAESQDGNDDLKTNDSPQEKRQLRDRSLLKARKRYEANVAEISVPCTYEEAVTGPHAAQWTQAIREELAAHDENGTWSYVPRNPAKAPIKSKWVFKVIDNTHDNSPKFKARLCAKGFQQQQGIDYTETFAPVVRYDSLRVLLALTAQEDQEMITFDVRTAFLYGNLQEEIDMEIPIGAEVNSIARRNVEKKTRMKANVCENAKYVCRLNKSLYGLKQAPRCWNHRFKEFLSKFGFVESDADKCIFVSTVMNEHVFLALYVDDGLIACKSKTVIKTIVESLRKEFKITIGDGSFFVGMEIYRDRSTKSLFINQGAYARRTIDKYGMSDANPVSVPADPNNILRPVENDDDCLDNVLYRELVGSLTYLAIISRPDIAFATSNVSKFLNKHNMQHWRAVRNILAYLVGTVDYGIKYIGQNPAVGLIGYSDADYANDVETRRSVSGYVFTLCHGPVTWSSQRQKLVTLSSTEAEYVAAATAARDAIWLRRLLFDIKHPCDSSTTLFIYLTMKVFEEYLFNSHRHAQCSASHVHDRDQGLGRVCHQGGGYRGTGRSPGRFPVSKRDPVKSLRKAYAGTQVAVVALPDDLAATALKLGHVRIGWVNCRIRAREEAARCYRCWSPGHVAARCKGPDHHPGPPMMRILQLNLNHCEAAQDLLCDTISRLRIDVAILCEQYKNLAPPNTWLADADGQAAIWVHGGIPVQERPARVHPYFAWARIGGIFFFSVYAPPRLSEREFSALLANITEEARGRRPLVIAGTSTHGRRSGDVGRLDRGRPSCSTRSLSSMRCCLTPGSSIVDLTFVCETLTPRVLSWTVSGLYTHSDHQAIVFEIEDDGASSRPSTRRSYGWNARTLDVDRFSAVVSGASVAPGTAEDMASSLMSVITGACDASMTKANPRRRREPVYWWTPERSLISGALACGLADSSRDRGASMTKKPTARTTPQQGVFCAWRSRPANVGAGGSFATRSTTTSGANHTGLPCHA</sequence>
<protein>
    <recommendedName>
        <fullName evidence="11">Endonuclease</fullName>
    </recommendedName>
</protein>
<evidence type="ECO:0000256" key="6">
    <source>
        <dbReference type="SAM" id="MobiDB-lite"/>
    </source>
</evidence>